<dbReference type="InterPro" id="IPR027417">
    <property type="entry name" value="P-loop_NTPase"/>
</dbReference>
<dbReference type="Pfam" id="PF00271">
    <property type="entry name" value="Helicase_C"/>
    <property type="match status" value="1"/>
</dbReference>
<proteinExistence type="predicted"/>
<feature type="domain" description="Helicase C-terminal" evidence="4">
    <location>
        <begin position="984"/>
        <end position="1163"/>
    </location>
</feature>
<gene>
    <name evidence="5" type="ORF">HMPREF0604_01001</name>
</gene>
<evidence type="ECO:0000256" key="2">
    <source>
        <dbReference type="ARBA" id="ARBA00022840"/>
    </source>
</evidence>
<reference evidence="5 6" key="1">
    <citation type="submission" date="2010-12" db="EMBL/GenBank/DDBJ databases">
        <title>The Genome Sequence of Neisseria mucosa strain C102.</title>
        <authorList>
            <consortium name="The Broad Institute Genome Sequencing Platform"/>
            <person name="Earl A."/>
            <person name="Ward D."/>
            <person name="Feldgarden M."/>
            <person name="Gevers D."/>
            <person name="Sibley C.D."/>
            <person name="Field T.R."/>
            <person name="Grinwis M."/>
            <person name="Eshaghurshan C.S."/>
            <person name="Surette M."/>
            <person name="Young S.K."/>
            <person name="Zeng Q."/>
            <person name="Gargeya S."/>
            <person name="Fitzgerald M."/>
            <person name="Haas B."/>
            <person name="Abouelleil A."/>
            <person name="Alvarado L."/>
            <person name="Arachchi H.M."/>
            <person name="Berlin A."/>
            <person name="Brown A."/>
            <person name="Chapman S.B."/>
            <person name="Chen Z."/>
            <person name="Dunbar C."/>
            <person name="Freedman E."/>
            <person name="Gearin G."/>
            <person name="Gellesch M."/>
            <person name="Goldberg J."/>
            <person name="Griggs A."/>
            <person name="Gujja S."/>
            <person name="Heilman E."/>
            <person name="Heiman D."/>
            <person name="Howarth C."/>
            <person name="Larson L."/>
            <person name="Lui A."/>
            <person name="MacDonald P.J.P."/>
            <person name="Mehta T."/>
            <person name="Montmayeur A."/>
            <person name="Murphy C."/>
            <person name="Neiman D."/>
            <person name="Pearson M."/>
            <person name="Priest M."/>
            <person name="Roberts A."/>
            <person name="Saif S."/>
            <person name="Shea T."/>
            <person name="Shenoy N."/>
            <person name="Sisk P."/>
            <person name="Stolte C."/>
            <person name="Sykes S."/>
            <person name="White J."/>
            <person name="Yandava C."/>
            <person name="Nusbaum C."/>
            <person name="Birren B."/>
        </authorList>
    </citation>
    <scope>NUCLEOTIDE SEQUENCE [LARGE SCALE GENOMIC DNA]</scope>
    <source>
        <strain evidence="5 6">C102</strain>
    </source>
</reference>
<dbReference type="Gene3D" id="3.40.50.300">
    <property type="entry name" value="P-loop containing nucleotide triphosphate hydrolases"/>
    <property type="match status" value="2"/>
</dbReference>
<dbReference type="SMART" id="SM00490">
    <property type="entry name" value="HELICc"/>
    <property type="match status" value="1"/>
</dbReference>
<dbReference type="EMBL" id="ACRG01000005">
    <property type="protein sequence ID" value="EFV81023.1"/>
    <property type="molecule type" value="Genomic_DNA"/>
</dbReference>
<keyword evidence="6" id="KW-1185">Reference proteome</keyword>
<sequence length="1694" mass="190441">MNTDTMQTLSGLIEQSLNRIKEATIGVLDITDNQLRSHLRQLISNELGNENCFLADPVVEHTFGWKSADCTFADLVRQNLFSTKLTDVLADADRYGFPKTARPYTHQLQAWKHLLGDAPKSAIITSGTGSGKTECFMIPILEDLIRRQTLEKTALIGVQALFLYPLNALINSQKERLDAWTKPFGNKIRFCLYNGNTKESAGTRDKDQPNQILSRELLRKEPPPILLTNATMLEYMLVRQVDAPILEKSRQTGSLRWIVLDEAHSYIGSQAAEIALLLRRVVHAFGKKPEDIRFVATSATIASDKAADELRCYLADLAGVPKEHVLVVSGSRDFLPISVADGRQSIADITSIKDETERFAALCQSVMATTLRNCLTANTQPYTLNQLIQATQAYLLSDSLYEQQREVLDWLDVMTQTKPSENAEPFLKLRLHLFQSMLHGLWACADRHCSKKEGYLKDWLFGQVYLNRRTKCDCGAPVYELVLCQDCGTPHLMAQEHDGILQQCDTYITDEFALNPEPAANDEEDSGDDANPISDGLQFISRNKVLAAPVDMQSEGYTVQKIDKETAQIGVQQGKTFELALDFSLQACCSACGKENQRMPFYHGQYLGAPFYVTHAVPTVLEFCSDAENDPQSLPARGRRLITFTDSRQGTARMAVKMQQEAEYSKLRGMVFDVLVQGTGKAEAMLPELVALMQANPDLVALMQANPALAEQILWKGSSGKKTHLTWDDMCRTLRDKAEMTQDLLPYNRETNPSIFNDPSGNGAEKLAELLLAREFIRRPRNANSLETLGLTMICYPSLDKISTVPDGWVETRVLNQADNPSKPLDLDDWKAFLKMILDFHVRENSFTNLDEQKKRWLGKRFSGKSLLPPDTREKQTLRKRAWPQVRDKGQQPRAVKILQAVTGLDIQNPLAKHKINSWLKTAWKQLTTGSNILYPDADAWKMPLSAMAFKLPEKEMWICPQSHRLIDTTLRGVSPYLPGNWQEMPSEKLFCSKTEIPDYYRFKQDATAEPRRSQMRRLLRQDKDVGHLRQEGLWSNLNDKIVEGGFYYRAAEHSAQIASTQLNRYEQMFKEGKINVLSCSTTMEMGVDIGGMAAVVMNNVPPHPANYLQRAGRAGRRSEAAAIAYTLCKNDPHNRRVFTNPKWAFTTAIAAPKVSLSSEKIVSRHMHSLLLAAFLAKRSDTGKDRTKLNTAWFFNPTQSVWQQFCDWMNSPECSAIDQALGKLAAGTALEGVPLTRIKASAKQRLLELAENWQADFHNINHKIKQTNSDSYKKALNREKQLHENENLLGYLAVNAFLPGYGFPTGIVEMKIRKMEDLRREREEREDNLFIRKENPSRSLDIALREYAPGSDVVLDGRVYRSAGINLRVKSDERGKNEDQRFDTAWRCKNCGTSGVTRYKYSCNDIQCSHCGENIPFDEQCTVLTPTGFLTDFFEKSSNDVSFQTFVPIQPPRVQLDDETVAFLKHECGEIRYGSDGRVLFRSSGKHEKGFAVCMRCGRADSMTDVGELPNVFLGEYHKTLGGGLDLSSNSKDCPNSNVQINIHLGHHISTDVLEIALKNPQTKAWLGSGDKTTARTIAVAVRDEIAAFLGIETTEMGYAVRADRDLETGAVRCLIQIYDKAEGGAGFVLSAVDDINGIISRALDRLNCPADCGSVCQHCLAGSDSNVEREELDRHHALRWLEEAQLKQHLNYQ</sequence>
<organism evidence="5 6">
    <name type="scientific">Neisseria mucosa C102</name>
    <dbReference type="NCBI Taxonomy" id="435832"/>
    <lineage>
        <taxon>Bacteria</taxon>
        <taxon>Pseudomonadati</taxon>
        <taxon>Pseudomonadota</taxon>
        <taxon>Betaproteobacteria</taxon>
        <taxon>Neisseriales</taxon>
        <taxon>Neisseriaceae</taxon>
        <taxon>Neisseria</taxon>
    </lineage>
</organism>
<keyword evidence="5" id="KW-0378">Hydrolase</keyword>
<evidence type="ECO:0000256" key="1">
    <source>
        <dbReference type="ARBA" id="ARBA00022741"/>
    </source>
</evidence>
<accession>A0ABP2KFL3</accession>
<keyword evidence="5" id="KW-0347">Helicase</keyword>
<dbReference type="Proteomes" id="UP000003612">
    <property type="component" value="Unassembled WGS sequence"/>
</dbReference>
<dbReference type="SUPFAM" id="SSF52540">
    <property type="entry name" value="P-loop containing nucleoside triphosphate hydrolases"/>
    <property type="match status" value="2"/>
</dbReference>
<dbReference type="Pfam" id="PF09369">
    <property type="entry name" value="MZB"/>
    <property type="match status" value="1"/>
</dbReference>
<dbReference type="SMART" id="SM00487">
    <property type="entry name" value="DEXDc"/>
    <property type="match status" value="1"/>
</dbReference>
<dbReference type="PROSITE" id="PS51192">
    <property type="entry name" value="HELICASE_ATP_BIND_1"/>
    <property type="match status" value="1"/>
</dbReference>
<evidence type="ECO:0000259" key="3">
    <source>
        <dbReference type="PROSITE" id="PS51192"/>
    </source>
</evidence>
<evidence type="ECO:0000313" key="6">
    <source>
        <dbReference type="Proteomes" id="UP000003612"/>
    </source>
</evidence>
<protein>
    <submittedName>
        <fullName evidence="5">DEAD/DEAH box helicase domain-containing protein</fullName>
    </submittedName>
</protein>
<dbReference type="InterPro" id="IPR011545">
    <property type="entry name" value="DEAD/DEAH_box_helicase_dom"/>
</dbReference>
<dbReference type="PANTHER" id="PTHR47957:SF3">
    <property type="entry name" value="ATP-DEPENDENT HELICASE HRQ1"/>
    <property type="match status" value="1"/>
</dbReference>
<dbReference type="PANTHER" id="PTHR47957">
    <property type="entry name" value="ATP-DEPENDENT HELICASE HRQ1"/>
    <property type="match status" value="1"/>
</dbReference>
<dbReference type="RefSeq" id="WP_003747430.1">
    <property type="nucleotide sequence ID" value="NZ_GL635793.1"/>
</dbReference>
<dbReference type="PROSITE" id="PS51194">
    <property type="entry name" value="HELICASE_CTER"/>
    <property type="match status" value="1"/>
</dbReference>
<name>A0ABP2KFL3_NEIMU</name>
<dbReference type="InterPro" id="IPR014001">
    <property type="entry name" value="Helicase_ATP-bd"/>
</dbReference>
<dbReference type="GO" id="GO:0004386">
    <property type="term" value="F:helicase activity"/>
    <property type="evidence" value="ECO:0007669"/>
    <property type="project" value="UniProtKB-KW"/>
</dbReference>
<keyword evidence="1" id="KW-0547">Nucleotide-binding</keyword>
<evidence type="ECO:0000313" key="5">
    <source>
        <dbReference type="EMBL" id="EFV81023.1"/>
    </source>
</evidence>
<dbReference type="Pfam" id="PF00270">
    <property type="entry name" value="DEAD"/>
    <property type="match status" value="1"/>
</dbReference>
<dbReference type="InterPro" id="IPR018973">
    <property type="entry name" value="MZB"/>
</dbReference>
<comment type="caution">
    <text evidence="5">The sequence shown here is derived from an EMBL/GenBank/DDBJ whole genome shotgun (WGS) entry which is preliminary data.</text>
</comment>
<evidence type="ECO:0000259" key="4">
    <source>
        <dbReference type="PROSITE" id="PS51194"/>
    </source>
</evidence>
<feature type="domain" description="Helicase ATP-binding" evidence="3">
    <location>
        <begin position="113"/>
        <end position="305"/>
    </location>
</feature>
<keyword evidence="2" id="KW-0067">ATP-binding</keyword>
<dbReference type="InterPro" id="IPR001650">
    <property type="entry name" value="Helicase_C-like"/>
</dbReference>